<comment type="caution">
    <text evidence="2">The sequence shown here is derived from an EMBL/GenBank/DDBJ whole genome shotgun (WGS) entry which is preliminary data.</text>
</comment>
<name>A0A2D0MYA5_FLAN2</name>
<organism evidence="2 3">
    <name type="scientific">Flavilitoribacter nigricans (strain ATCC 23147 / DSM 23189 / NBRC 102662 / NCIMB 1420 / SS-2)</name>
    <name type="common">Lewinella nigricans</name>
    <dbReference type="NCBI Taxonomy" id="1122177"/>
    <lineage>
        <taxon>Bacteria</taxon>
        <taxon>Pseudomonadati</taxon>
        <taxon>Bacteroidota</taxon>
        <taxon>Saprospiria</taxon>
        <taxon>Saprospirales</taxon>
        <taxon>Lewinellaceae</taxon>
        <taxon>Flavilitoribacter</taxon>
    </lineage>
</organism>
<dbReference type="InterPro" id="IPR000361">
    <property type="entry name" value="ATAP_core_dom"/>
</dbReference>
<proteinExistence type="predicted"/>
<dbReference type="PROSITE" id="PS01152">
    <property type="entry name" value="HESB"/>
    <property type="match status" value="1"/>
</dbReference>
<dbReference type="InterPro" id="IPR031108">
    <property type="entry name" value="IscA_plant_cyanobact"/>
</dbReference>
<dbReference type="NCBIfam" id="TIGR00049">
    <property type="entry name" value="iron-sulfur cluster assembly accessory protein"/>
    <property type="match status" value="1"/>
</dbReference>
<evidence type="ECO:0000259" key="1">
    <source>
        <dbReference type="Pfam" id="PF01521"/>
    </source>
</evidence>
<protein>
    <submittedName>
        <fullName evidence="2">Iron-sulfur cluster assembly accessory protein</fullName>
    </submittedName>
</protein>
<keyword evidence="3" id="KW-1185">Reference proteome</keyword>
<reference evidence="2 3" key="1">
    <citation type="submission" date="2017-10" db="EMBL/GenBank/DDBJ databases">
        <title>The draft genome sequence of Lewinella nigricans NBRC 102662.</title>
        <authorList>
            <person name="Wang K."/>
        </authorList>
    </citation>
    <scope>NUCLEOTIDE SEQUENCE [LARGE SCALE GENOMIC DNA]</scope>
    <source>
        <strain evidence="2 3">NBRC 102662</strain>
    </source>
</reference>
<dbReference type="RefSeq" id="WP_099155504.1">
    <property type="nucleotide sequence ID" value="NZ_PDUD01000063.1"/>
</dbReference>
<dbReference type="InterPro" id="IPR017870">
    <property type="entry name" value="FeS_cluster_insertion_CS"/>
</dbReference>
<dbReference type="GO" id="GO:0016226">
    <property type="term" value="P:iron-sulfur cluster assembly"/>
    <property type="evidence" value="ECO:0007669"/>
    <property type="project" value="InterPro"/>
</dbReference>
<dbReference type="PANTHER" id="PTHR47265">
    <property type="entry name" value="IRON-SULFUR ASSEMBLY PROTEIN ISCA, CHLOROPLASTIC"/>
    <property type="match status" value="1"/>
</dbReference>
<feature type="domain" description="Core" evidence="1">
    <location>
        <begin position="10"/>
        <end position="110"/>
    </location>
</feature>
<sequence length="115" mass="12448">MNATITNAPVSLTEGAINQLLRIRAEQNVPEDHGLRIGVKGGGCSGFSYILGFDVQKEKDQVFEVHGIKVLMEKSHGIYLIGMEIDWVEGLNNRGFTFNNPNASDTCGCGTSFSA</sequence>
<gene>
    <name evidence="2" type="ORF">CRP01_38875</name>
</gene>
<dbReference type="OrthoDB" id="9801228at2"/>
<evidence type="ECO:0000313" key="3">
    <source>
        <dbReference type="Proteomes" id="UP000223913"/>
    </source>
</evidence>
<dbReference type="InterPro" id="IPR035903">
    <property type="entry name" value="HesB-like_dom_sf"/>
</dbReference>
<dbReference type="SUPFAM" id="SSF89360">
    <property type="entry name" value="HesB-like domain"/>
    <property type="match status" value="1"/>
</dbReference>
<dbReference type="AlphaFoldDB" id="A0A2D0MYA5"/>
<dbReference type="Gene3D" id="2.60.300.12">
    <property type="entry name" value="HesB-like domain"/>
    <property type="match status" value="1"/>
</dbReference>
<accession>A0A2D0MYA5</accession>
<evidence type="ECO:0000313" key="2">
    <source>
        <dbReference type="EMBL" id="PHN01106.1"/>
    </source>
</evidence>
<dbReference type="InterPro" id="IPR016092">
    <property type="entry name" value="ATAP"/>
</dbReference>
<dbReference type="GO" id="GO:0051537">
    <property type="term" value="F:2 iron, 2 sulfur cluster binding"/>
    <property type="evidence" value="ECO:0007669"/>
    <property type="project" value="UniProtKB-ARBA"/>
</dbReference>
<dbReference type="PANTHER" id="PTHR47265:SF1">
    <property type="entry name" value="IRON-SULFUR ASSEMBLY PROTEIN ISCA, CHLOROPLASTIC"/>
    <property type="match status" value="1"/>
</dbReference>
<dbReference type="EMBL" id="PDUD01000063">
    <property type="protein sequence ID" value="PHN01106.1"/>
    <property type="molecule type" value="Genomic_DNA"/>
</dbReference>
<dbReference type="Pfam" id="PF01521">
    <property type="entry name" value="Fe-S_biosyn"/>
    <property type="match status" value="1"/>
</dbReference>
<dbReference type="GO" id="GO:0030674">
    <property type="term" value="F:protein-macromolecule adaptor activity"/>
    <property type="evidence" value="ECO:0007669"/>
    <property type="project" value="TreeGrafter"/>
</dbReference>
<dbReference type="Proteomes" id="UP000223913">
    <property type="component" value="Unassembled WGS sequence"/>
</dbReference>